<dbReference type="RefSeq" id="WP_346148638.1">
    <property type="nucleotide sequence ID" value="NZ_BAAATE010000010.1"/>
</dbReference>
<name>A0ABN3S0L8_9ACTN</name>
<protein>
    <submittedName>
        <fullName evidence="1">Uncharacterized protein</fullName>
    </submittedName>
</protein>
<gene>
    <name evidence="1" type="ORF">GCM10010412_041280</name>
</gene>
<reference evidence="1 2" key="1">
    <citation type="journal article" date="2019" name="Int. J. Syst. Evol. Microbiol.">
        <title>The Global Catalogue of Microorganisms (GCM) 10K type strain sequencing project: providing services to taxonomists for standard genome sequencing and annotation.</title>
        <authorList>
            <consortium name="The Broad Institute Genomics Platform"/>
            <consortium name="The Broad Institute Genome Sequencing Center for Infectious Disease"/>
            <person name="Wu L."/>
            <person name="Ma J."/>
        </authorList>
    </citation>
    <scope>NUCLEOTIDE SEQUENCE [LARGE SCALE GENOMIC DNA]</scope>
    <source>
        <strain evidence="1 2">JCM 6835</strain>
    </source>
</reference>
<proteinExistence type="predicted"/>
<evidence type="ECO:0000313" key="1">
    <source>
        <dbReference type="EMBL" id="GAA2665182.1"/>
    </source>
</evidence>
<accession>A0ABN3S0L8</accession>
<dbReference type="EMBL" id="BAAATE010000010">
    <property type="protein sequence ID" value="GAA2665182.1"/>
    <property type="molecule type" value="Genomic_DNA"/>
</dbReference>
<organism evidence="1 2">
    <name type="scientific">Nonomuraea recticatena</name>
    <dbReference type="NCBI Taxonomy" id="46178"/>
    <lineage>
        <taxon>Bacteria</taxon>
        <taxon>Bacillati</taxon>
        <taxon>Actinomycetota</taxon>
        <taxon>Actinomycetes</taxon>
        <taxon>Streptosporangiales</taxon>
        <taxon>Streptosporangiaceae</taxon>
        <taxon>Nonomuraea</taxon>
    </lineage>
</organism>
<dbReference type="Proteomes" id="UP001501666">
    <property type="component" value="Unassembled WGS sequence"/>
</dbReference>
<keyword evidence="2" id="KW-1185">Reference proteome</keyword>
<evidence type="ECO:0000313" key="2">
    <source>
        <dbReference type="Proteomes" id="UP001501666"/>
    </source>
</evidence>
<sequence>MAGESFPFDGGPGSAITETQWSQLVRDSTGNGVHAAGPWTSDLRVSTLVENNTVWLSPGRATLNGFHYNLGAQSSIFVEGNTALQDRIDALVLRLDLSANEIQPVVRTGQPASSPVPPAVDSSTELLLATWRVRGSTSRVETGDLFDGRSFIGRRLLVSEALSAVQGDITYRPSDQTWHGTAASSTKQLADTALIASAVSAHTSATDPHTQYLTEARGNNRYAPVSHTHPAQVSYAQLTASTGFTANGAYVIKTNMGMCTLTGMMNVTATLTNGKNMSVIPASVRPPYQVPLSFMINTAPEVVIRAWLYTDGRINLDGYSSSTSISTGVIHLMGTWPTLA</sequence>
<comment type="caution">
    <text evidence="1">The sequence shown here is derived from an EMBL/GenBank/DDBJ whole genome shotgun (WGS) entry which is preliminary data.</text>
</comment>